<accession>A0ACB9TWA6</accession>
<gene>
    <name evidence="1" type="ORF">MML48_1g00454</name>
</gene>
<evidence type="ECO:0000313" key="2">
    <source>
        <dbReference type="Proteomes" id="UP001056778"/>
    </source>
</evidence>
<proteinExistence type="predicted"/>
<sequence length="778" mass="89863">MAGKNLDIDITNRDLDNHIVALLKEQTDTLIKQFDERINSFKKDLILANEEIQNLKNENSKLKHTVIGLEKTLKNNNIVIFGIPPKEKESRLDLTKFVLDKFETLLNITCSSTEVADIYRVGKRSQSSAVIIKFCSIFTKDEILRNCSKLKGTGLFVTHDLSYDERQSKKKLRQYYQAALEKSMNAKVIGNKLIIENVEYTIAELEKLSWLAVPESSTQPGTSNQESQDRGTEDCFITDLKSSLEPPKLLSGMDLRPKMKPTLRSTSVNKPLPTKKNGKTCSSTSVSMEFTKDELVQMIYILGECERNPLLVSRIYQIRYPNRRHPEPLDLERLRDRFETTGHVEYKKEERAKPVGNENSQFAVLAMAVEDPHTILLCFKYFQSKTFTFSDFYNLRVVNLRLQNIYACGESDSLENLCPNISELDVSKNLFPTWLVIFDICRQLKSLSWLNVSENNLQLPDDLSAHRFDSVEILICGFLNLTWFEMLKLSHVFPNLEELRLPNNRIEKLDTPVENNFKNLKVLDLENNPIGDWDEILKLRVIPTLEQLSIENIGLKNVKFEENSKTTAFPNLKKLILTNNLLNDWESVGELNKLENLEELKFLHNPILETENFNTRTQLIIAKIANLKYLNGSFIASDERRGAEYDYVKKYGLEYLAVRNTPDELKQFLAKHHRYEELLQECGVPEESELTIQPKVIKVSLIDIDLIYEEKVVRKKLPPSIIIQKLIMLVQRLFNLSERPNLTYISSTEQNIEIILDDECKELGYYSMQNGDKIIIKT</sequence>
<reference evidence="1" key="1">
    <citation type="submission" date="2022-04" db="EMBL/GenBank/DDBJ databases">
        <title>Chromosome-scale genome assembly of Holotrichia oblita Faldermann.</title>
        <authorList>
            <person name="Rongchong L."/>
        </authorList>
    </citation>
    <scope>NUCLEOTIDE SEQUENCE</scope>
    <source>
        <strain evidence="1">81SQS9</strain>
    </source>
</reference>
<dbReference type="Proteomes" id="UP001056778">
    <property type="component" value="Chromosome 1"/>
</dbReference>
<dbReference type="EMBL" id="CM043015">
    <property type="protein sequence ID" value="KAI4470929.1"/>
    <property type="molecule type" value="Genomic_DNA"/>
</dbReference>
<comment type="caution">
    <text evidence="1">The sequence shown here is derived from an EMBL/GenBank/DDBJ whole genome shotgun (WGS) entry which is preliminary data.</text>
</comment>
<keyword evidence="2" id="KW-1185">Reference proteome</keyword>
<organism evidence="1 2">
    <name type="scientific">Holotrichia oblita</name>
    <name type="common">Chafer beetle</name>
    <dbReference type="NCBI Taxonomy" id="644536"/>
    <lineage>
        <taxon>Eukaryota</taxon>
        <taxon>Metazoa</taxon>
        <taxon>Ecdysozoa</taxon>
        <taxon>Arthropoda</taxon>
        <taxon>Hexapoda</taxon>
        <taxon>Insecta</taxon>
        <taxon>Pterygota</taxon>
        <taxon>Neoptera</taxon>
        <taxon>Endopterygota</taxon>
        <taxon>Coleoptera</taxon>
        <taxon>Polyphaga</taxon>
        <taxon>Scarabaeiformia</taxon>
        <taxon>Scarabaeidae</taxon>
        <taxon>Melolonthinae</taxon>
        <taxon>Holotrichia</taxon>
    </lineage>
</organism>
<evidence type="ECO:0000313" key="1">
    <source>
        <dbReference type="EMBL" id="KAI4470929.1"/>
    </source>
</evidence>
<name>A0ACB9TWA6_HOLOL</name>
<protein>
    <submittedName>
        <fullName evidence="1">Tubulin-specific chaperone e</fullName>
    </submittedName>
</protein>